<dbReference type="InterPro" id="IPR029063">
    <property type="entry name" value="SAM-dependent_MTases_sf"/>
</dbReference>
<accession>A0A4S8QHM0</accession>
<keyword evidence="3" id="KW-1185">Reference proteome</keyword>
<name>A0A4S8QHM0_9HELO</name>
<dbReference type="Proteomes" id="UP000308671">
    <property type="component" value="Unassembled WGS sequence"/>
</dbReference>
<dbReference type="EMBL" id="PQXL01000700">
    <property type="protein sequence ID" value="THV44193.1"/>
    <property type="molecule type" value="Genomic_DNA"/>
</dbReference>
<evidence type="ECO:0000313" key="3">
    <source>
        <dbReference type="Proteomes" id="UP000308671"/>
    </source>
</evidence>
<evidence type="ECO:0000313" key="2">
    <source>
        <dbReference type="EMBL" id="THV44193.1"/>
    </source>
</evidence>
<dbReference type="OrthoDB" id="2013972at2759"/>
<dbReference type="AlphaFoldDB" id="A0A4S8QHM0"/>
<dbReference type="InterPro" id="IPR041698">
    <property type="entry name" value="Methyltransf_25"/>
</dbReference>
<evidence type="ECO:0000259" key="1">
    <source>
        <dbReference type="Pfam" id="PF13649"/>
    </source>
</evidence>
<comment type="caution">
    <text evidence="2">The sequence shown here is derived from an EMBL/GenBank/DDBJ whole genome shotgun (WGS) entry which is preliminary data.</text>
</comment>
<proteinExistence type="predicted"/>
<dbReference type="Pfam" id="PF13649">
    <property type="entry name" value="Methyltransf_25"/>
    <property type="match status" value="1"/>
</dbReference>
<protein>
    <recommendedName>
        <fullName evidence="1">Methyltransferase domain-containing protein</fullName>
    </recommendedName>
</protein>
<organism evidence="2 3">
    <name type="scientific">Botrytis galanthina</name>
    <dbReference type="NCBI Taxonomy" id="278940"/>
    <lineage>
        <taxon>Eukaryota</taxon>
        <taxon>Fungi</taxon>
        <taxon>Dikarya</taxon>
        <taxon>Ascomycota</taxon>
        <taxon>Pezizomycotina</taxon>
        <taxon>Leotiomycetes</taxon>
        <taxon>Helotiales</taxon>
        <taxon>Sclerotiniaceae</taxon>
        <taxon>Botrytis</taxon>
    </lineage>
</organism>
<gene>
    <name evidence="2" type="ORF">BGAL_0705g00020</name>
</gene>
<reference evidence="2 3" key="1">
    <citation type="submission" date="2017-12" db="EMBL/GenBank/DDBJ databases">
        <title>Comparative genomics of Botrytis spp.</title>
        <authorList>
            <person name="Valero-Jimenez C.A."/>
            <person name="Tapia P."/>
            <person name="Veloso J."/>
            <person name="Silva-Moreno E."/>
            <person name="Staats M."/>
            <person name="Valdes J.H."/>
            <person name="Van Kan J.A.L."/>
        </authorList>
    </citation>
    <scope>NUCLEOTIDE SEQUENCE [LARGE SCALE GENOMIC DNA]</scope>
    <source>
        <strain evidence="2 3">MUCL435</strain>
    </source>
</reference>
<sequence>MYSDWSSVSKTKTENKSSFVRSMTALRFSKSAFTPPKASITQPVWMKADAGKGPLQIAQACIQKMPPITSLSIIHDNGCGDGNVTRSILSDLKPSDYPSRIHATDIASELLSVLYDDVEKQKWPVTTALMPAQELSFPENTFSHSITNCVILRLSDTDAIRACSEIYRTLKPGGVGTVSGWADVPHREAMLKAHLETRPHGSEALVGGAIRWVDGKLLRRSMEEGGFVDVQMVKVKSVSEVEDLGAFVEYMWSLLGRMESGWIESDEANWDRAVQIFGDEIKKQPGVELLGNGKARLTSWCWIAIGTK</sequence>
<dbReference type="Gene3D" id="3.40.50.150">
    <property type="entry name" value="Vaccinia Virus protein VP39"/>
    <property type="match status" value="1"/>
</dbReference>
<feature type="domain" description="Methyltransferase" evidence="1">
    <location>
        <begin position="75"/>
        <end position="174"/>
    </location>
</feature>
<dbReference type="SUPFAM" id="SSF53335">
    <property type="entry name" value="S-adenosyl-L-methionine-dependent methyltransferases"/>
    <property type="match status" value="1"/>
</dbReference>